<evidence type="ECO:0000259" key="1">
    <source>
        <dbReference type="PROSITE" id="PS51186"/>
    </source>
</evidence>
<dbReference type="Pfam" id="PF13302">
    <property type="entry name" value="Acetyltransf_3"/>
    <property type="match status" value="1"/>
</dbReference>
<keyword evidence="2" id="KW-0808">Transferase</keyword>
<dbReference type="SUPFAM" id="SSF55729">
    <property type="entry name" value="Acyl-CoA N-acyltransferases (Nat)"/>
    <property type="match status" value="1"/>
</dbReference>
<dbReference type="PANTHER" id="PTHR43792:SF16">
    <property type="entry name" value="N-ACETYLTRANSFERASE DOMAIN-CONTAINING PROTEIN"/>
    <property type="match status" value="1"/>
</dbReference>
<dbReference type="PROSITE" id="PS51186">
    <property type="entry name" value="GNAT"/>
    <property type="match status" value="1"/>
</dbReference>
<organism evidence="2 3">
    <name type="scientific">Nocardiopsis alba</name>
    <dbReference type="NCBI Taxonomy" id="53437"/>
    <lineage>
        <taxon>Bacteria</taxon>
        <taxon>Bacillati</taxon>
        <taxon>Actinomycetota</taxon>
        <taxon>Actinomycetes</taxon>
        <taxon>Streptosporangiales</taxon>
        <taxon>Nocardiopsidaceae</taxon>
        <taxon>Nocardiopsis</taxon>
    </lineage>
</organism>
<dbReference type="GO" id="GO:0016747">
    <property type="term" value="F:acyltransferase activity, transferring groups other than amino-acyl groups"/>
    <property type="evidence" value="ECO:0007669"/>
    <property type="project" value="InterPro"/>
</dbReference>
<dbReference type="CDD" id="cd04301">
    <property type="entry name" value="NAT_SF"/>
    <property type="match status" value="1"/>
</dbReference>
<dbReference type="InterPro" id="IPR051531">
    <property type="entry name" value="N-acetyltransferase"/>
</dbReference>
<feature type="domain" description="N-acetyltransferase" evidence="1">
    <location>
        <begin position="40"/>
        <end position="194"/>
    </location>
</feature>
<proteinExistence type="predicted"/>
<gene>
    <name evidence="2" type="ORF">GTW20_22625</name>
</gene>
<dbReference type="InterPro" id="IPR016181">
    <property type="entry name" value="Acyl_CoA_acyltransferase"/>
</dbReference>
<dbReference type="Proteomes" id="UP000467124">
    <property type="component" value="Unassembled WGS sequence"/>
</dbReference>
<comment type="caution">
    <text evidence="2">The sequence shown here is derived from an EMBL/GenBank/DDBJ whole genome shotgun (WGS) entry which is preliminary data.</text>
</comment>
<reference evidence="2 3" key="1">
    <citation type="journal article" date="2019" name="Nat. Commun.">
        <title>The antimicrobial potential of Streptomyces from insect microbiomes.</title>
        <authorList>
            <person name="Chevrette M.G."/>
            <person name="Carlson C.M."/>
            <person name="Ortega H.E."/>
            <person name="Thomas C."/>
            <person name="Ananiev G.E."/>
            <person name="Barns K.J."/>
            <person name="Book A.J."/>
            <person name="Cagnazzo J."/>
            <person name="Carlos C."/>
            <person name="Flanigan W."/>
            <person name="Grubbs K.J."/>
            <person name="Horn H.A."/>
            <person name="Hoffmann F.M."/>
            <person name="Klassen J.L."/>
            <person name="Knack J.J."/>
            <person name="Lewin G.R."/>
            <person name="McDonald B.R."/>
            <person name="Muller L."/>
            <person name="Melo W.G.P."/>
            <person name="Pinto-Tomas A.A."/>
            <person name="Schmitz A."/>
            <person name="Wendt-Pienkowski E."/>
            <person name="Wildman S."/>
            <person name="Zhao M."/>
            <person name="Zhang F."/>
            <person name="Bugni T.S."/>
            <person name="Andes D.R."/>
            <person name="Pupo M.T."/>
            <person name="Currie C.R."/>
        </authorList>
    </citation>
    <scope>NUCLEOTIDE SEQUENCE [LARGE SCALE GENOMIC DNA]</scope>
    <source>
        <strain evidence="2 3">SID5840</strain>
    </source>
</reference>
<dbReference type="AlphaFoldDB" id="A0A7K2IYQ0"/>
<dbReference type="Gene3D" id="3.40.630.30">
    <property type="match status" value="1"/>
</dbReference>
<protein>
    <submittedName>
        <fullName evidence="2">GNAT family N-acetyltransferase</fullName>
    </submittedName>
</protein>
<evidence type="ECO:0000313" key="3">
    <source>
        <dbReference type="Proteomes" id="UP000467124"/>
    </source>
</evidence>
<name>A0A7K2IYQ0_9ACTN</name>
<sequence>MLLSGFAGRVVLGYGSSMTRSTPWISALPLTTPRLHLEPLRVEHATEAVETFGDARLHTWIGGAPKTLTELEVQYGRQVEGRSPDGAQGWLNWMSRRTSDGRLVGTVQATLERPTDDHIEASLAWVVGVEYQGRGYGREGALTMARWLREQGVDELTAYIHPGHEASIGIARALGLSATSVLVDGEVRWTDANTPPGTPSGTGAA</sequence>
<dbReference type="EMBL" id="WWHY01000001">
    <property type="protein sequence ID" value="MYR34976.1"/>
    <property type="molecule type" value="Genomic_DNA"/>
</dbReference>
<dbReference type="InterPro" id="IPR000182">
    <property type="entry name" value="GNAT_dom"/>
</dbReference>
<accession>A0A7K2IYQ0</accession>
<dbReference type="PANTHER" id="PTHR43792">
    <property type="entry name" value="GNAT FAMILY, PUTATIVE (AFU_ORTHOLOGUE AFUA_3G00765)-RELATED-RELATED"/>
    <property type="match status" value="1"/>
</dbReference>
<evidence type="ECO:0000313" key="2">
    <source>
        <dbReference type="EMBL" id="MYR34976.1"/>
    </source>
</evidence>